<protein>
    <recommendedName>
        <fullName evidence="9">Sema domain-containing protein</fullName>
    </recommendedName>
</protein>
<dbReference type="AlphaFoldDB" id="A0A813TA83"/>
<dbReference type="GO" id="GO:0005886">
    <property type="term" value="C:plasma membrane"/>
    <property type="evidence" value="ECO:0007669"/>
    <property type="project" value="TreeGrafter"/>
</dbReference>
<dbReference type="InterPro" id="IPR015943">
    <property type="entry name" value="WD40/YVTN_repeat-like_dom_sf"/>
</dbReference>
<comment type="caution">
    <text evidence="10">The sequence shown here is derived from an EMBL/GenBank/DDBJ whole genome shotgun (WGS) entry which is preliminary data.</text>
</comment>
<proteinExistence type="predicted"/>
<keyword evidence="7" id="KW-1133">Transmembrane helix</keyword>
<accession>A0A813TA83</accession>
<comment type="caution">
    <text evidence="5">Lacks conserved residue(s) required for the propagation of feature annotation.</text>
</comment>
<keyword evidence="11" id="KW-1185">Reference proteome</keyword>
<dbReference type="GO" id="GO:0045499">
    <property type="term" value="F:chemorepellent activity"/>
    <property type="evidence" value="ECO:0007669"/>
    <property type="project" value="TreeGrafter"/>
</dbReference>
<dbReference type="GO" id="GO:0007411">
    <property type="term" value="P:axon guidance"/>
    <property type="evidence" value="ECO:0007669"/>
    <property type="project" value="TreeGrafter"/>
</dbReference>
<dbReference type="SMART" id="SM00630">
    <property type="entry name" value="Sema"/>
    <property type="match status" value="1"/>
</dbReference>
<dbReference type="GO" id="GO:0030335">
    <property type="term" value="P:positive regulation of cell migration"/>
    <property type="evidence" value="ECO:0007669"/>
    <property type="project" value="TreeGrafter"/>
</dbReference>
<feature type="region of interest" description="Disordered" evidence="6">
    <location>
        <begin position="637"/>
        <end position="663"/>
    </location>
</feature>
<keyword evidence="8" id="KW-0732">Signal</keyword>
<keyword evidence="3" id="KW-1015">Disulfide bond</keyword>
<feature type="compositionally biased region" description="Low complexity" evidence="6">
    <location>
        <begin position="645"/>
        <end position="663"/>
    </location>
</feature>
<dbReference type="Gene3D" id="2.130.10.10">
    <property type="entry name" value="YVTN repeat-like/Quinoprotein amine dehydrogenase"/>
    <property type="match status" value="1"/>
</dbReference>
<evidence type="ECO:0000256" key="6">
    <source>
        <dbReference type="SAM" id="MobiDB-lite"/>
    </source>
</evidence>
<dbReference type="PANTHER" id="PTHR11036:SF127">
    <property type="entry name" value="SEMAPHORIN-1A"/>
    <property type="match status" value="1"/>
</dbReference>
<keyword evidence="4" id="KW-0325">Glycoprotein</keyword>
<evidence type="ECO:0000256" key="3">
    <source>
        <dbReference type="ARBA" id="ARBA00023157"/>
    </source>
</evidence>
<evidence type="ECO:0000256" key="8">
    <source>
        <dbReference type="SAM" id="SignalP"/>
    </source>
</evidence>
<dbReference type="OrthoDB" id="9988752at2759"/>
<dbReference type="Pfam" id="PF01437">
    <property type="entry name" value="PSI"/>
    <property type="match status" value="1"/>
</dbReference>
<feature type="transmembrane region" description="Helical" evidence="7">
    <location>
        <begin position="560"/>
        <end position="583"/>
    </location>
</feature>
<dbReference type="SUPFAM" id="SSF101912">
    <property type="entry name" value="Sema domain"/>
    <property type="match status" value="1"/>
</dbReference>
<dbReference type="InterPro" id="IPR002165">
    <property type="entry name" value="Plexin_repeat"/>
</dbReference>
<dbReference type="GO" id="GO:0071526">
    <property type="term" value="P:semaphorin-plexin signaling pathway"/>
    <property type="evidence" value="ECO:0007669"/>
    <property type="project" value="TreeGrafter"/>
</dbReference>
<evidence type="ECO:0000259" key="9">
    <source>
        <dbReference type="PROSITE" id="PS51004"/>
    </source>
</evidence>
<dbReference type="EMBL" id="CAJNOC010000862">
    <property type="protein sequence ID" value="CAF0811059.1"/>
    <property type="molecule type" value="Genomic_DNA"/>
</dbReference>
<dbReference type="PROSITE" id="PS51004">
    <property type="entry name" value="SEMA"/>
    <property type="match status" value="1"/>
</dbReference>
<gene>
    <name evidence="10" type="ORF">OXX778_LOCUS6973</name>
</gene>
<organism evidence="10 11">
    <name type="scientific">Brachionus calyciflorus</name>
    <dbReference type="NCBI Taxonomy" id="104777"/>
    <lineage>
        <taxon>Eukaryota</taxon>
        <taxon>Metazoa</taxon>
        <taxon>Spiralia</taxon>
        <taxon>Gnathifera</taxon>
        <taxon>Rotifera</taxon>
        <taxon>Eurotatoria</taxon>
        <taxon>Monogononta</taxon>
        <taxon>Pseudotrocha</taxon>
        <taxon>Ploima</taxon>
        <taxon>Brachionidae</taxon>
        <taxon>Brachionus</taxon>
    </lineage>
</organism>
<dbReference type="GO" id="GO:0030215">
    <property type="term" value="F:semaphorin receptor binding"/>
    <property type="evidence" value="ECO:0007669"/>
    <property type="project" value="InterPro"/>
</dbReference>
<feature type="chain" id="PRO_5033046168" description="Sema domain-containing protein" evidence="8">
    <location>
        <begin position="20"/>
        <end position="688"/>
    </location>
</feature>
<evidence type="ECO:0000313" key="10">
    <source>
        <dbReference type="EMBL" id="CAF0811059.1"/>
    </source>
</evidence>
<dbReference type="Pfam" id="PF01403">
    <property type="entry name" value="Sema"/>
    <property type="match status" value="1"/>
</dbReference>
<feature type="signal peptide" evidence="8">
    <location>
        <begin position="1"/>
        <end position="19"/>
    </location>
</feature>
<dbReference type="InterPro" id="IPR027231">
    <property type="entry name" value="Semaphorin"/>
</dbReference>
<evidence type="ECO:0000256" key="7">
    <source>
        <dbReference type="SAM" id="Phobius"/>
    </source>
</evidence>
<dbReference type="InterPro" id="IPR001627">
    <property type="entry name" value="Semap_dom"/>
</dbReference>
<evidence type="ECO:0000256" key="2">
    <source>
        <dbReference type="ARBA" id="ARBA00023136"/>
    </source>
</evidence>
<keyword evidence="7" id="KW-0812">Transmembrane</keyword>
<evidence type="ECO:0000313" key="11">
    <source>
        <dbReference type="Proteomes" id="UP000663879"/>
    </source>
</evidence>
<evidence type="ECO:0000256" key="5">
    <source>
        <dbReference type="PROSITE-ProRule" id="PRU00352"/>
    </source>
</evidence>
<evidence type="ECO:0000256" key="1">
    <source>
        <dbReference type="ARBA" id="ARBA00004370"/>
    </source>
</evidence>
<evidence type="ECO:0000256" key="4">
    <source>
        <dbReference type="ARBA" id="ARBA00023180"/>
    </source>
</evidence>
<reference evidence="10" key="1">
    <citation type="submission" date="2021-02" db="EMBL/GenBank/DDBJ databases">
        <authorList>
            <person name="Nowell W R."/>
        </authorList>
    </citation>
    <scope>NUCLEOTIDE SEQUENCE</scope>
    <source>
        <strain evidence="10">Ploen Becks lab</strain>
    </source>
</reference>
<dbReference type="InterPro" id="IPR036352">
    <property type="entry name" value="Semap_dom_sf"/>
</dbReference>
<comment type="subcellular location">
    <subcellularLocation>
        <location evidence="1">Membrane</location>
    </subcellularLocation>
</comment>
<dbReference type="Proteomes" id="UP000663879">
    <property type="component" value="Unassembled WGS sequence"/>
</dbReference>
<dbReference type="PANTHER" id="PTHR11036">
    <property type="entry name" value="SEMAPHORIN"/>
    <property type="match status" value="1"/>
</dbReference>
<keyword evidence="2 7" id="KW-0472">Membrane</keyword>
<name>A0A813TA83_9BILA</name>
<feature type="domain" description="Sema" evidence="9">
    <location>
        <begin position="35"/>
        <end position="485"/>
    </location>
</feature>
<sequence length="688" mass="79637">MKFLICWFVVIQIAELTCAQKSFLLYKVNDLESIYILDKSNKLVIDDQKLDFPFKIFDQNGLSYLYSDDKYILLGQVNQVLNISLKTEHLDKIKINFEKSLTISDRDNQIKVGIPISSSPLNVSLITCGANEAKCRIDNKIIDNLYTLHIMQSNNPTNNKINNQNIAPFSHLNSIYFFHSNSQVTDMFKQNYLIDTNEIDVRKMTRLPPGAIKNTNFRSSYGHEDKVYVFLSESEMILQNGVYFKTFESFIGEVCADDDGKNTNELAKRFVTFKKTIINCYLPDYDEMVHTKYTEIQEATRPIEIQDENTGEKTDVFYAIFTLRRSNEVDSAVCMYRISTIKQSMSGFFKNNQDKLPRRPLESCSHYKNLTPTQIDTYYKNITKYSKYQMDETINQRAFFALKNVKFTSIGIDYRFKTHVIYLGTSDGRVFKVINKETKISGGHTQPVILAELKVFDSNEPILKIKISENYLILISGKLVKKLNTDFFCQNFKTCSECYESEDPDCKWSDKECIRTDFLESKTKCVNSRFDKQIVKNDFKIEINTKGDDQERGQFSLGSLFTIFFLTFCLTCIITCLFTFYFIKKYYKLIEKDDEIEKNRIFSLLKSASLKNRSLAVKKKLLNCYETQPVVCVNHHNSPKPESASNSPFILTSSSSTSTHSNSPNFIEKNEIYLSDESFKSSNLIRIC</sequence>